<organism evidence="2 3">
    <name type="scientific">Bacteroides thetaiotaomicron</name>
    <dbReference type="NCBI Taxonomy" id="818"/>
    <lineage>
        <taxon>Bacteria</taxon>
        <taxon>Pseudomonadati</taxon>
        <taxon>Bacteroidota</taxon>
        <taxon>Bacteroidia</taxon>
        <taxon>Bacteroidales</taxon>
        <taxon>Bacteroidaceae</taxon>
        <taxon>Bacteroides</taxon>
    </lineage>
</organism>
<evidence type="ECO:0000313" key="2">
    <source>
        <dbReference type="EMBL" id="UYU69560.1"/>
    </source>
</evidence>
<name>A0AA46U7B3_BACT4</name>
<dbReference type="RefSeq" id="WP_008760266.1">
    <property type="nucleotide sequence ID" value="NZ_CP083681.1"/>
</dbReference>
<dbReference type="AlphaFoldDB" id="A0AA46U7B3"/>
<dbReference type="EMBL" id="CP083681">
    <property type="protein sequence ID" value="UYU69560.1"/>
    <property type="molecule type" value="Genomic_DNA"/>
</dbReference>
<dbReference type="InterPro" id="IPR025248">
    <property type="entry name" value="DUF4007"/>
</dbReference>
<evidence type="ECO:0000259" key="1">
    <source>
        <dbReference type="Pfam" id="PF13182"/>
    </source>
</evidence>
<protein>
    <submittedName>
        <fullName evidence="2">DUF4007 family protein</fullName>
    </submittedName>
</protein>
<reference evidence="2" key="1">
    <citation type="submission" date="2021-06" db="EMBL/GenBank/DDBJ databases">
        <title>Interrogation of the integrated mobile genetic elements in gut-associated Bacteroides with a consensus prediction approach.</title>
        <authorList>
            <person name="Campbell D.E."/>
            <person name="Leigh J.R."/>
            <person name="Kim T."/>
            <person name="England W."/>
            <person name="Whitaker R.J."/>
            <person name="Degnan P.H."/>
        </authorList>
    </citation>
    <scope>NUCLEOTIDE SEQUENCE</scope>
    <source>
        <strain evidence="2">VPI-BTDOT2</strain>
    </source>
</reference>
<gene>
    <name evidence="2" type="ORF">KQP59_14820</name>
</gene>
<proteinExistence type="predicted"/>
<dbReference type="Proteomes" id="UP001156216">
    <property type="component" value="Chromosome"/>
</dbReference>
<dbReference type="Pfam" id="PF13182">
    <property type="entry name" value="DUF4007"/>
    <property type="match status" value="1"/>
</dbReference>
<sequence length="291" mass="33579">MFTNPIKRVIMKYAFSGHESFQCKGLWLKKGYDYVKAGLSFTDDYAVVELGVGKNMVASIRYWLRAFGITNDNGVPTEIGKYLLDDNGADPYIEDTTTLWLLHYMLVTSRVATLYNIVFTEYNKTRKEFTKADLANAVRRMFADKCFDSTPYNEKTVWRDIDTMLKNYVTPDSIKACDDFSALLIDLKLIGKTGHEDYTFNCSARAKMEPLVFLFAVLDITQGKQQVIEFEVLLRLANIFGMSVNELYDVFDQLHTIDPHITFCNTAGEQLFTMKERIDKWQVLNKYYQAT</sequence>
<feature type="domain" description="DUF4007" evidence="1">
    <location>
        <begin position="15"/>
        <end position="288"/>
    </location>
</feature>
<evidence type="ECO:0000313" key="3">
    <source>
        <dbReference type="Proteomes" id="UP001156216"/>
    </source>
</evidence>
<accession>A0AA46U7B3</accession>